<sequence length="166" mass="18101">MSRSARTAKHVDDDEVDVAGEPWGECFHDRARIAVAAANRRTAGQRQVFANEVNELTFDFDDLLARSLPGCIDVSGDGQCTGTEVKGGDCFSAWERLIDDMPDPLNVVEVKFGGVFRVDMRLRSAVDGECPRAWPPRVGGDFRNQTAADHSALKRAGHVTIIVANS</sequence>
<dbReference type="AlphaFoldDB" id="A0A6J6FQN4"/>
<accession>A0A6J6FQN4</accession>
<organism evidence="1">
    <name type="scientific">freshwater metagenome</name>
    <dbReference type="NCBI Taxonomy" id="449393"/>
    <lineage>
        <taxon>unclassified sequences</taxon>
        <taxon>metagenomes</taxon>
        <taxon>ecological metagenomes</taxon>
    </lineage>
</organism>
<gene>
    <name evidence="1" type="ORF">UFOPK1788_00434</name>
</gene>
<protein>
    <submittedName>
        <fullName evidence="1">Unannotated protein</fullName>
    </submittedName>
</protein>
<dbReference type="EMBL" id="CAEZUE010000040">
    <property type="protein sequence ID" value="CAB4589365.1"/>
    <property type="molecule type" value="Genomic_DNA"/>
</dbReference>
<reference evidence="1" key="1">
    <citation type="submission" date="2020-05" db="EMBL/GenBank/DDBJ databases">
        <authorList>
            <person name="Chiriac C."/>
            <person name="Salcher M."/>
            <person name="Ghai R."/>
            <person name="Kavagutti S V."/>
        </authorList>
    </citation>
    <scope>NUCLEOTIDE SEQUENCE</scope>
</reference>
<name>A0A6J6FQN4_9ZZZZ</name>
<evidence type="ECO:0000313" key="1">
    <source>
        <dbReference type="EMBL" id="CAB4589365.1"/>
    </source>
</evidence>
<proteinExistence type="predicted"/>